<comment type="similarity">
    <text evidence="1">Belongs to the short-chain dehydrogenases/reductases (SDR) family.</text>
</comment>
<keyword evidence="2" id="KW-0521">NADP</keyword>
<dbReference type="PANTHER" id="PTHR24320">
    <property type="entry name" value="RETINOL DEHYDROGENASE"/>
    <property type="match status" value="1"/>
</dbReference>
<dbReference type="SUPFAM" id="SSF51735">
    <property type="entry name" value="NAD(P)-binding Rossmann-fold domains"/>
    <property type="match status" value="1"/>
</dbReference>
<dbReference type="AlphaFoldDB" id="A0A4P7N578"/>
<evidence type="ECO:0000256" key="2">
    <source>
        <dbReference type="ARBA" id="ARBA00022857"/>
    </source>
</evidence>
<dbReference type="Pfam" id="PF00106">
    <property type="entry name" value="adh_short"/>
    <property type="match status" value="1"/>
</dbReference>
<keyword evidence="3" id="KW-0560">Oxidoreductase</keyword>
<name>A0A4P7N578_PYROR</name>
<organism evidence="4 5">
    <name type="scientific">Pyricularia oryzae</name>
    <name type="common">Rice blast fungus</name>
    <name type="synonym">Magnaporthe oryzae</name>
    <dbReference type="NCBI Taxonomy" id="318829"/>
    <lineage>
        <taxon>Eukaryota</taxon>
        <taxon>Fungi</taxon>
        <taxon>Dikarya</taxon>
        <taxon>Ascomycota</taxon>
        <taxon>Pezizomycotina</taxon>
        <taxon>Sordariomycetes</taxon>
        <taxon>Sordariomycetidae</taxon>
        <taxon>Magnaporthales</taxon>
        <taxon>Pyriculariaceae</taxon>
        <taxon>Pyricularia</taxon>
    </lineage>
</organism>
<dbReference type="InterPro" id="IPR036291">
    <property type="entry name" value="NAD(P)-bd_dom_sf"/>
</dbReference>
<dbReference type="PRINTS" id="PR00081">
    <property type="entry name" value="GDHRDH"/>
</dbReference>
<dbReference type="InterPro" id="IPR002347">
    <property type="entry name" value="SDR_fam"/>
</dbReference>
<proteinExistence type="inferred from homology"/>
<dbReference type="PANTHER" id="PTHR24320:SF282">
    <property type="entry name" value="WW DOMAIN-CONTAINING OXIDOREDUCTASE"/>
    <property type="match status" value="1"/>
</dbReference>
<dbReference type="Gene3D" id="3.40.50.720">
    <property type="entry name" value="NAD(P)-binding Rossmann-like Domain"/>
    <property type="match status" value="1"/>
</dbReference>
<evidence type="ECO:0000313" key="5">
    <source>
        <dbReference type="Proteomes" id="UP000294847"/>
    </source>
</evidence>
<reference evidence="4 5" key="1">
    <citation type="journal article" date="2019" name="Mol. Biol. Evol.">
        <title>Blast fungal genomes show frequent chromosomal changes, gene gains and losses, and effector gene turnover.</title>
        <authorList>
            <person name="Gomez Luciano L.B."/>
            <person name="Jason Tsai I."/>
            <person name="Chuma I."/>
            <person name="Tosa Y."/>
            <person name="Chen Y.H."/>
            <person name="Li J.Y."/>
            <person name="Li M.Y."/>
            <person name="Jade Lu M.Y."/>
            <person name="Nakayashiki H."/>
            <person name="Li W.H."/>
        </authorList>
    </citation>
    <scope>NUCLEOTIDE SEQUENCE [LARGE SCALE GENOMIC DNA]</scope>
    <source>
        <strain evidence="4">MZ5-1-6</strain>
    </source>
</reference>
<protein>
    <recommendedName>
        <fullName evidence="6">Dehydrogenase/reductase SDR family member 13</fullName>
    </recommendedName>
</protein>
<evidence type="ECO:0000313" key="4">
    <source>
        <dbReference type="EMBL" id="QBZ57689.1"/>
    </source>
</evidence>
<evidence type="ECO:0008006" key="6">
    <source>
        <dbReference type="Google" id="ProtNLM"/>
    </source>
</evidence>
<accession>A0A4P7N578</accession>
<evidence type="ECO:0000256" key="3">
    <source>
        <dbReference type="ARBA" id="ARBA00023002"/>
    </source>
</evidence>
<dbReference type="EMBL" id="CP034205">
    <property type="protein sequence ID" value="QBZ57689.1"/>
    <property type="molecule type" value="Genomic_DNA"/>
</dbReference>
<dbReference type="GO" id="GO:0016491">
    <property type="term" value="F:oxidoreductase activity"/>
    <property type="evidence" value="ECO:0007669"/>
    <property type="project" value="UniProtKB-KW"/>
</dbReference>
<gene>
    <name evidence="4" type="ORF">PoMZ_02624</name>
</gene>
<dbReference type="Proteomes" id="UP000294847">
    <property type="component" value="Chromosome 2"/>
</dbReference>
<sequence>MTFCGVKFDPEQDMPDLRGKVILVTGGNTGLGLESIRQLAQHNPAHIYMGARSRAKAEEAIESIRASTPAAASTPITHLELDLASFASIKSAARTLLAASDRLDVLINNAGIMNVPEGLTADGYEVQFGTNHVGPALLTQLLLPRLKRTAALPGSGDVRVVFLSSALERSAESGLLSTPDRLKTTMPETGTQSRYANSKLANIHYAWALAEQNPDLKVVSVHPGVVQTGLLSTWKDGFNPIVKGAINLAGRALMTTIEKGAYNQLWAATAAEGVETGTFYWPVGVKGKGTKASKDVKQRDALWAWTQKELNGHLFV</sequence>
<evidence type="ECO:0000256" key="1">
    <source>
        <dbReference type="ARBA" id="ARBA00006484"/>
    </source>
</evidence>